<name>A0A840QA43_9PSEU</name>
<organism evidence="3 4">
    <name type="scientific">Saccharopolyspora phatthalungensis</name>
    <dbReference type="NCBI Taxonomy" id="664693"/>
    <lineage>
        <taxon>Bacteria</taxon>
        <taxon>Bacillati</taxon>
        <taxon>Actinomycetota</taxon>
        <taxon>Actinomycetes</taxon>
        <taxon>Pseudonocardiales</taxon>
        <taxon>Pseudonocardiaceae</taxon>
        <taxon>Saccharopolyspora</taxon>
    </lineage>
</organism>
<dbReference type="Proteomes" id="UP000584374">
    <property type="component" value="Unassembled WGS sequence"/>
</dbReference>
<keyword evidence="3" id="KW-0132">Cell division</keyword>
<evidence type="ECO:0000256" key="2">
    <source>
        <dbReference type="SAM" id="MobiDB-lite"/>
    </source>
</evidence>
<protein>
    <submittedName>
        <fullName evidence="3">Cell division septum initiation protein DivIVA</fullName>
    </submittedName>
</protein>
<proteinExistence type="predicted"/>
<feature type="region of interest" description="Disordered" evidence="2">
    <location>
        <begin position="256"/>
        <end position="298"/>
    </location>
</feature>
<feature type="coiled-coil region" evidence="1">
    <location>
        <begin position="222"/>
        <end position="249"/>
    </location>
</feature>
<feature type="coiled-coil region" evidence="1">
    <location>
        <begin position="49"/>
        <end position="83"/>
    </location>
</feature>
<comment type="caution">
    <text evidence="3">The sequence shown here is derived from an EMBL/GenBank/DDBJ whole genome shotgun (WGS) entry which is preliminary data.</text>
</comment>
<sequence length="307" mass="35066">MHDTASTTARDLVPLTVDFDTVLRGYDRDQVRHYVDVTERDTQLLVADRDAALSQAEDLARQLDAARAMIRELQATNDRLCRTPIDPAALSQRLRRMVELATAEADDITRRAQAAADRTWRHAEHTAARLTERHRELLTELDQRRRELEAEHTDLITRARADIDRMTREAHQRRDMLDQRAAQLREQAQTDFDLAMSARRAELEAELTQRRTNADTEFEGHIGALRDEVDRLRRVRDAVRDQLSEAQRLVTEILTSLDAEEPQPQLAPSLPSPRAHERDTRAQYSSRPAQDSEADAALTGCALLSEL</sequence>
<keyword evidence="1" id="KW-0175">Coiled coil</keyword>
<evidence type="ECO:0000313" key="3">
    <source>
        <dbReference type="EMBL" id="MBB5157286.1"/>
    </source>
</evidence>
<evidence type="ECO:0000256" key="1">
    <source>
        <dbReference type="SAM" id="Coils"/>
    </source>
</evidence>
<gene>
    <name evidence="3" type="ORF">BJ970_004820</name>
</gene>
<dbReference type="GO" id="GO:0051301">
    <property type="term" value="P:cell division"/>
    <property type="evidence" value="ECO:0007669"/>
    <property type="project" value="UniProtKB-KW"/>
</dbReference>
<reference evidence="3 4" key="1">
    <citation type="submission" date="2020-08" db="EMBL/GenBank/DDBJ databases">
        <title>Sequencing the genomes of 1000 actinobacteria strains.</title>
        <authorList>
            <person name="Klenk H.-P."/>
        </authorList>
    </citation>
    <scope>NUCLEOTIDE SEQUENCE [LARGE SCALE GENOMIC DNA]</scope>
    <source>
        <strain evidence="3 4">DSM 45584</strain>
    </source>
</reference>
<dbReference type="EMBL" id="JACHIW010000001">
    <property type="protein sequence ID" value="MBB5157286.1"/>
    <property type="molecule type" value="Genomic_DNA"/>
</dbReference>
<accession>A0A840QA43</accession>
<feature type="compositionally biased region" description="Low complexity" evidence="2">
    <location>
        <begin position="262"/>
        <end position="273"/>
    </location>
</feature>
<keyword evidence="4" id="KW-1185">Reference proteome</keyword>
<feature type="coiled-coil region" evidence="1">
    <location>
        <begin position="127"/>
        <end position="187"/>
    </location>
</feature>
<keyword evidence="3" id="KW-0131">Cell cycle</keyword>
<dbReference type="RefSeq" id="WP_184728266.1">
    <property type="nucleotide sequence ID" value="NZ_JACHIW010000001.1"/>
</dbReference>
<dbReference type="AlphaFoldDB" id="A0A840QA43"/>
<evidence type="ECO:0000313" key="4">
    <source>
        <dbReference type="Proteomes" id="UP000584374"/>
    </source>
</evidence>